<reference evidence="4" key="1">
    <citation type="journal article" date="2017" name="Genome Announc.">
        <title>Complete Genome Sequence of Vibrio sp. Strain 2521-89, a Close Relative of Vibrio cholerae Isolated from Lake Water in New Mexico, USA.</title>
        <authorList>
            <person name="Liang K."/>
            <person name="Orata F.D."/>
            <person name="Winkjer N.S."/>
            <person name="Rowe L.A."/>
            <person name="Tarr C.L."/>
            <person name="Boucher Y."/>
        </authorList>
    </citation>
    <scope>NUCLEOTIDE SEQUENCE [LARGE SCALE GENOMIC DNA]</scope>
    <source>
        <strain evidence="4">2521-89</strain>
    </source>
</reference>
<name>A0AAU8WCA5_9VIBR</name>
<gene>
    <name evidence="3" type="ORF">CEQ48_05385</name>
</gene>
<protein>
    <recommendedName>
        <fullName evidence="2">Solitary outer membrane autotransporter-like beta-barrel domain-containing protein</fullName>
    </recommendedName>
</protein>
<dbReference type="KEGG" id="vti:CEQ48_05385"/>
<dbReference type="Proteomes" id="UP000198371">
    <property type="component" value="Chromosome 2"/>
</dbReference>
<proteinExistence type="predicted"/>
<feature type="domain" description="Solitary outer membrane autotransporter-like beta-barrel" evidence="2">
    <location>
        <begin position="1"/>
        <end position="326"/>
    </location>
</feature>
<evidence type="ECO:0000259" key="2">
    <source>
        <dbReference type="Pfam" id="PF11557"/>
    </source>
</evidence>
<evidence type="ECO:0000313" key="3">
    <source>
        <dbReference type="EMBL" id="ASK54206.1"/>
    </source>
</evidence>
<reference evidence="3 4" key="2">
    <citation type="submission" date="2017-06" db="EMBL/GenBank/DDBJ databases">
        <title>Complete genome sequence of Vibrio sp. 2521-89, a close relative of Vibrio cholerae isolated from lake water in New Mexico, USA.</title>
        <authorList>
            <person name="Liang K."/>
            <person name="Orata F.D."/>
            <person name="Winkjer N.S."/>
            <person name="Tarr C.L."/>
            <person name="Boucher Y."/>
        </authorList>
    </citation>
    <scope>NUCLEOTIDE SEQUENCE [LARGE SCALE GENOMIC DNA]</scope>
    <source>
        <strain evidence="3 4">2521-89</strain>
    </source>
</reference>
<dbReference type="AlphaFoldDB" id="A0AAU8WCA5"/>
<organism evidence="3 4">
    <name type="scientific">Vibrio tarriae</name>
    <dbReference type="NCBI Taxonomy" id="2014742"/>
    <lineage>
        <taxon>Bacteria</taxon>
        <taxon>Pseudomonadati</taxon>
        <taxon>Pseudomonadota</taxon>
        <taxon>Gammaproteobacteria</taxon>
        <taxon>Vibrionales</taxon>
        <taxon>Vibrionaceae</taxon>
        <taxon>Vibrio</taxon>
    </lineage>
</organism>
<keyword evidence="1" id="KW-0732">Signal</keyword>
<accession>A0AAU8WCA5</accession>
<sequence>MMKLPLRLSCGCLLMMSFSATAKSYDFIQEHLEQAFSSSVVLSDSDVFTAGFNNFDPNEWFNTDNDNLGTTESIENRKKYQSSTLPFSISLSDEEEYHQHQLLLRLSASVIDDELRIANIPGETERYRQSVLGGAMFYRYQYRLTDHWTLTPGIGTHLLYYRNTLTDNNPIYKQILSPWDGLLVNTYAWASLVEANLKIQYEEEKSWGHWKASSAWHYFGGYGWGKANNGEVGNPEGWYIANTLTGVYDFTQLGRSVQSIYGSIKRVDVGSTPQEPLGTSNYYEASFGWLMTPPFEMELVDNIGLGLTFNYGSAFKGGSIVLFFNQD</sequence>
<dbReference type="EMBL" id="CP022352">
    <property type="protein sequence ID" value="ASK54206.1"/>
    <property type="molecule type" value="Genomic_DNA"/>
</dbReference>
<evidence type="ECO:0000256" key="1">
    <source>
        <dbReference type="SAM" id="SignalP"/>
    </source>
</evidence>
<feature type="signal peptide" evidence="1">
    <location>
        <begin position="1"/>
        <end position="22"/>
    </location>
</feature>
<dbReference type="Pfam" id="PF11557">
    <property type="entry name" value="Omp_AT"/>
    <property type="match status" value="1"/>
</dbReference>
<dbReference type="InterPro" id="IPR021621">
    <property type="entry name" value="Omp_AT"/>
</dbReference>
<keyword evidence="4" id="KW-1185">Reference proteome</keyword>
<evidence type="ECO:0000313" key="4">
    <source>
        <dbReference type="Proteomes" id="UP000198371"/>
    </source>
</evidence>
<feature type="chain" id="PRO_5043594227" description="Solitary outer membrane autotransporter-like beta-barrel domain-containing protein" evidence="1">
    <location>
        <begin position="23"/>
        <end position="327"/>
    </location>
</feature>